<dbReference type="RefSeq" id="XP_010277897.1">
    <property type="nucleotide sequence ID" value="XM_010279595.2"/>
</dbReference>
<feature type="region of interest" description="Disordered" evidence="1">
    <location>
        <begin position="199"/>
        <end position="276"/>
    </location>
</feature>
<name>A0A1U8BDB8_NELNU</name>
<evidence type="ECO:0000256" key="1">
    <source>
        <dbReference type="SAM" id="MobiDB-lite"/>
    </source>
</evidence>
<organism evidence="3 4">
    <name type="scientific">Nelumbo nucifera</name>
    <name type="common">Sacred lotus</name>
    <dbReference type="NCBI Taxonomy" id="4432"/>
    <lineage>
        <taxon>Eukaryota</taxon>
        <taxon>Viridiplantae</taxon>
        <taxon>Streptophyta</taxon>
        <taxon>Embryophyta</taxon>
        <taxon>Tracheophyta</taxon>
        <taxon>Spermatophyta</taxon>
        <taxon>Magnoliopsida</taxon>
        <taxon>Proteales</taxon>
        <taxon>Nelumbonaceae</taxon>
        <taxon>Nelumbo</taxon>
    </lineage>
</organism>
<dbReference type="InterPro" id="IPR053198">
    <property type="entry name" value="Gynoecium_Dev_Regulator"/>
</dbReference>
<gene>
    <name evidence="4 5" type="primary">LOC104612242</name>
</gene>
<feature type="compositionally biased region" description="Basic and acidic residues" evidence="1">
    <location>
        <begin position="258"/>
        <end position="271"/>
    </location>
</feature>
<reference evidence="4 5" key="1">
    <citation type="submission" date="2025-04" db="UniProtKB">
        <authorList>
            <consortium name="RefSeq"/>
        </authorList>
    </citation>
    <scope>IDENTIFICATION</scope>
</reference>
<dbReference type="OrthoDB" id="1938580at2759"/>
<feature type="compositionally biased region" description="Polar residues" evidence="1">
    <location>
        <begin position="232"/>
        <end position="244"/>
    </location>
</feature>
<dbReference type="OMA" id="PIGYHHL"/>
<dbReference type="PANTHER" id="PTHR31066">
    <property type="entry name" value="OS05G0427100 PROTEIN-RELATED"/>
    <property type="match status" value="1"/>
</dbReference>
<dbReference type="SUPFAM" id="SSF54277">
    <property type="entry name" value="CAD &amp; PB1 domains"/>
    <property type="match status" value="1"/>
</dbReference>
<dbReference type="CDD" id="cd06410">
    <property type="entry name" value="PB1_UP2"/>
    <property type="match status" value="1"/>
</dbReference>
<dbReference type="InterPro" id="IPR000270">
    <property type="entry name" value="PB1_dom"/>
</dbReference>
<evidence type="ECO:0000313" key="4">
    <source>
        <dbReference type="RefSeq" id="XP_010277896.1"/>
    </source>
</evidence>
<dbReference type="AlphaFoldDB" id="A0A1U8BDB8"/>
<feature type="domain" description="PB1" evidence="2">
    <location>
        <begin position="55"/>
        <end position="145"/>
    </location>
</feature>
<dbReference type="SMART" id="SM00666">
    <property type="entry name" value="PB1"/>
    <property type="match status" value="1"/>
</dbReference>
<protein>
    <submittedName>
        <fullName evidence="4 5">Uncharacterized protein LOC104612242</fullName>
    </submittedName>
</protein>
<dbReference type="Pfam" id="PF00564">
    <property type="entry name" value="PB1"/>
    <property type="match status" value="1"/>
</dbReference>
<evidence type="ECO:0000259" key="2">
    <source>
        <dbReference type="SMART" id="SM00666"/>
    </source>
</evidence>
<keyword evidence="3" id="KW-1185">Reference proteome</keyword>
<accession>A0A1U8BDB8</accession>
<dbReference type="KEGG" id="nnu:104612242"/>
<evidence type="ECO:0000313" key="5">
    <source>
        <dbReference type="RefSeq" id="XP_010277897.1"/>
    </source>
</evidence>
<proteinExistence type="predicted"/>
<dbReference type="FunFam" id="3.10.20.90:FF:000058">
    <property type="entry name" value="Octicosapeptide/phox/Bem1p domain kinase superfamily protein"/>
    <property type="match status" value="1"/>
</dbReference>
<feature type="region of interest" description="Disordered" evidence="1">
    <location>
        <begin position="1"/>
        <end position="31"/>
    </location>
</feature>
<dbReference type="Gene3D" id="3.10.20.90">
    <property type="entry name" value="Phosphatidylinositol 3-kinase Catalytic Subunit, Chain A, domain 1"/>
    <property type="match status" value="1"/>
</dbReference>
<evidence type="ECO:0000313" key="3">
    <source>
        <dbReference type="Proteomes" id="UP000189703"/>
    </source>
</evidence>
<dbReference type="eggNOG" id="ENOG502QVUK">
    <property type="taxonomic scope" value="Eukaryota"/>
</dbReference>
<dbReference type="GeneID" id="104612242"/>
<feature type="compositionally biased region" description="Basic and acidic residues" evidence="1">
    <location>
        <begin position="22"/>
        <end position="31"/>
    </location>
</feature>
<dbReference type="Proteomes" id="UP000189703">
    <property type="component" value="Unplaced"/>
</dbReference>
<dbReference type="PANTHER" id="PTHR31066:SF33">
    <property type="entry name" value="OS07G0556300 PROTEIN"/>
    <property type="match status" value="1"/>
</dbReference>
<sequence>MASQHPSELESVTADSVTSSPRSDHLPHPPHRLYEDLLPRVRFMCSFGGRILPRPHDNQLRYVGGETRIVAINRNTTFAVLLAKLSKLSGATDITVKYQLPNEDLDALISVTADEDVENMMEEYDRLLHGVNSKTARLRLFLFPINGSNASSLGSLLDGSSKRANWFLDALNGGDGSASLERGRSEASSILSEVPDYLFGLDNSDDTREPKPKTRSSVAENISVFDPGSPAPATSSPFCSTSSAPCLPPIPDLPPVKTKPENPIHAPDSRENPLQGLKETRDVSISQQAGGYQGSPACQYPPDSHFHGPTVKPVPVYYVPGPVPAGNVPVQHVQIPGHYVQQIPMPPGQVPVGFRQPVAGVGQVYGGGMKPVSAVEAYPYEYPPGVIPDGVGVGQHVYYAVRNPGAIPAYPAAVLPTGVELHPASTETKIRVSQSLSKT</sequence>
<dbReference type="RefSeq" id="XP_010277896.1">
    <property type="nucleotide sequence ID" value="XM_010279594.2"/>
</dbReference>